<dbReference type="Proteomes" id="UP000013785">
    <property type="component" value="Unassembled WGS sequence"/>
</dbReference>
<comment type="caution">
    <text evidence="1">The sequence shown here is derived from an EMBL/GenBank/DDBJ whole genome shotgun (WGS) entry which is preliminary data.</text>
</comment>
<dbReference type="HOGENOM" id="CLU_079880_1_0_9"/>
<dbReference type="CDD" id="cd07064">
    <property type="entry name" value="AlkD_like_1"/>
    <property type="match status" value="1"/>
</dbReference>
<evidence type="ECO:0000313" key="2">
    <source>
        <dbReference type="Proteomes" id="UP000013785"/>
    </source>
</evidence>
<dbReference type="PANTHER" id="PTHR34070">
    <property type="entry name" value="ARMADILLO-TYPE FOLD"/>
    <property type="match status" value="1"/>
</dbReference>
<dbReference type="STRING" id="154621.RV11_GL000102"/>
<dbReference type="Gene3D" id="1.25.40.290">
    <property type="entry name" value="ARM repeat domains"/>
    <property type="match status" value="1"/>
</dbReference>
<protein>
    <recommendedName>
        <fullName evidence="3">DNA alkylation repair protein</fullName>
    </recommendedName>
</protein>
<dbReference type="PANTHER" id="PTHR34070:SF1">
    <property type="entry name" value="DNA ALKYLATION REPAIR PROTEIN"/>
    <property type="match status" value="1"/>
</dbReference>
<dbReference type="EMBL" id="AJAT01000012">
    <property type="protein sequence ID" value="EOL45465.1"/>
    <property type="molecule type" value="Genomic_DNA"/>
</dbReference>
<dbReference type="OrthoDB" id="9775346at2"/>
<evidence type="ECO:0008006" key="3">
    <source>
        <dbReference type="Google" id="ProtNLM"/>
    </source>
</evidence>
<gene>
    <name evidence="1" type="ORF">UC3_01355</name>
</gene>
<dbReference type="InterPro" id="IPR016024">
    <property type="entry name" value="ARM-type_fold"/>
</dbReference>
<organism evidence="1 2">
    <name type="scientific">Enterococcus phoeniculicola ATCC BAA-412</name>
    <dbReference type="NCBI Taxonomy" id="1158610"/>
    <lineage>
        <taxon>Bacteria</taxon>
        <taxon>Bacillati</taxon>
        <taxon>Bacillota</taxon>
        <taxon>Bacilli</taxon>
        <taxon>Lactobacillales</taxon>
        <taxon>Enterococcaceae</taxon>
        <taxon>Enterococcus</taxon>
    </lineage>
</organism>
<keyword evidence="2" id="KW-1185">Reference proteome</keyword>
<dbReference type="Pfam" id="PF08713">
    <property type="entry name" value="DNA_alkylation"/>
    <property type="match status" value="1"/>
</dbReference>
<reference evidence="1 2" key="1">
    <citation type="submission" date="2013-02" db="EMBL/GenBank/DDBJ databases">
        <title>The Genome Sequence of Enterococcus phoeniculicola BAA-412.</title>
        <authorList>
            <consortium name="The Broad Institute Genome Sequencing Platform"/>
            <consortium name="The Broad Institute Genome Sequencing Center for Infectious Disease"/>
            <person name="Earl A.M."/>
            <person name="Gilmore M.S."/>
            <person name="Lebreton F."/>
            <person name="Walker B."/>
            <person name="Young S.K."/>
            <person name="Zeng Q."/>
            <person name="Gargeya S."/>
            <person name="Fitzgerald M."/>
            <person name="Haas B."/>
            <person name="Abouelleil A."/>
            <person name="Alvarado L."/>
            <person name="Arachchi H.M."/>
            <person name="Berlin A.M."/>
            <person name="Chapman S.B."/>
            <person name="Dewar J."/>
            <person name="Goldberg J."/>
            <person name="Griggs A."/>
            <person name="Gujja S."/>
            <person name="Hansen M."/>
            <person name="Howarth C."/>
            <person name="Imamovic A."/>
            <person name="Larimer J."/>
            <person name="McCowan C."/>
            <person name="Murphy C."/>
            <person name="Neiman D."/>
            <person name="Pearson M."/>
            <person name="Priest M."/>
            <person name="Roberts A."/>
            <person name="Saif S."/>
            <person name="Shea T."/>
            <person name="Sisk P."/>
            <person name="Sykes S."/>
            <person name="Wortman J."/>
            <person name="Nusbaum C."/>
            <person name="Birren B."/>
        </authorList>
    </citation>
    <scope>NUCLEOTIDE SEQUENCE [LARGE SCALE GENOMIC DNA]</scope>
    <source>
        <strain evidence="1 2">ATCC BAA-412</strain>
    </source>
</reference>
<name>R3WUJ7_9ENTE</name>
<accession>R3WUJ7</accession>
<dbReference type="AlphaFoldDB" id="R3WUJ7"/>
<evidence type="ECO:0000313" key="1">
    <source>
        <dbReference type="EMBL" id="EOL45465.1"/>
    </source>
</evidence>
<dbReference type="eggNOG" id="COG4912">
    <property type="taxonomic scope" value="Bacteria"/>
</dbReference>
<dbReference type="PATRIC" id="fig|1158610.3.peg.1335"/>
<proteinExistence type="predicted"/>
<dbReference type="RefSeq" id="WP_010768018.1">
    <property type="nucleotide sequence ID" value="NZ_ASWE01000003.1"/>
</dbReference>
<dbReference type="Gene3D" id="1.20.1660.10">
    <property type="entry name" value="Hypothetical protein (EF3068)"/>
    <property type="match status" value="1"/>
</dbReference>
<dbReference type="InterPro" id="IPR014825">
    <property type="entry name" value="DNA_alkylation"/>
</dbReference>
<sequence length="212" mass="25419">MTPLTFPIQSENAVPMENYMKNHFPFAGVPKPQRAQLEKPYLAASLNWSLAELLQVIQENYEKNEREYQYYGIDLALKNVRRLTLEFMKALLPLIGEKSWWDSIDAWRKVYSEWVKVHPEELQTVYSWFYGHEDFWYRRMALNLQLQHKEQVNLELLKKAIIYDKYTEEFFIQKAIGWALREYSKTDTKWVADFLETEQLSSLATREASKYL</sequence>
<dbReference type="SUPFAM" id="SSF48371">
    <property type="entry name" value="ARM repeat"/>
    <property type="match status" value="1"/>
</dbReference>